<feature type="transmembrane region" description="Helical" evidence="4">
    <location>
        <begin position="259"/>
        <end position="278"/>
    </location>
</feature>
<sequence length="283" mass="31236">MGLDESEVRVEVLDSVRDVIDENLSNLLEGVGEVGTSREVDNDSGSNKVEDEEVKVQEKCDELVMVDQGTSCNSSNLVNQEVVERVIVIESAHVQNQCVNGEERKLEAKADESGLSLVSMKVPKGVSETDKDLCVIDMKCSSHKGFYESSQGERVCRICHLAFGQASDATAVENASAANGDLIQLGCACKDELGIAHVHCAEVWFKLKGNRLCEICGETAKNVSGVASNGFMEEWNDRRFMENDDNSSRRFGGCWRGQPFCNFLMACLVIAFILPWFFHVDMF</sequence>
<feature type="domain" description="RING-CH-type" evidence="5">
    <location>
        <begin position="148"/>
        <end position="223"/>
    </location>
</feature>
<evidence type="ECO:0000313" key="6">
    <source>
        <dbReference type="EMBL" id="KEH36625.1"/>
    </source>
</evidence>
<evidence type="ECO:0000256" key="4">
    <source>
        <dbReference type="SAM" id="Phobius"/>
    </source>
</evidence>
<dbReference type="EnsemblPlants" id="KEH36625">
    <property type="protein sequence ID" value="KEH36625"/>
    <property type="gene ID" value="MTR_2g016520"/>
</dbReference>
<dbReference type="Proteomes" id="UP000265566">
    <property type="component" value="Chromosome 2"/>
</dbReference>
<evidence type="ECO:0000256" key="3">
    <source>
        <dbReference type="ARBA" id="ARBA00022833"/>
    </source>
</evidence>
<name>A0A072VEM0_MEDTR</name>
<keyword evidence="3" id="KW-0862">Zinc</keyword>
<evidence type="ECO:0000256" key="1">
    <source>
        <dbReference type="ARBA" id="ARBA00022723"/>
    </source>
</evidence>
<dbReference type="PANTHER" id="PTHR46214:SF8">
    <property type="entry name" value="RING_FYVE_PHD ZINC FINGER SUPERFAMILY PROTEIN"/>
    <property type="match status" value="1"/>
</dbReference>
<dbReference type="InterPro" id="IPR013083">
    <property type="entry name" value="Znf_RING/FYVE/PHD"/>
</dbReference>
<gene>
    <name evidence="8" type="primary">25485992</name>
    <name evidence="6" type="ordered locus">MTR_2g016520</name>
    <name evidence="7" type="ORF">MtrunA17_Chr2g0284111</name>
</gene>
<reference evidence="7" key="4">
    <citation type="journal article" date="2018" name="Nat. Plants">
        <title>Whole-genome landscape of Medicago truncatula symbiotic genes.</title>
        <authorList>
            <person name="Pecrix Y."/>
            <person name="Gamas P."/>
            <person name="Carrere S."/>
        </authorList>
    </citation>
    <scope>NUCLEOTIDE SEQUENCE</scope>
    <source>
        <tissue evidence="7">Leaves</tissue>
    </source>
</reference>
<dbReference type="Proteomes" id="UP000002051">
    <property type="component" value="Chromosome 2"/>
</dbReference>
<dbReference type="HOGENOM" id="CLU_062126_0_0_1"/>
<dbReference type="Pfam" id="PF12906">
    <property type="entry name" value="RINGv"/>
    <property type="match status" value="1"/>
</dbReference>
<dbReference type="PANTHER" id="PTHR46214">
    <property type="entry name" value="ZINC FINGER, RING-CH-TYPE"/>
    <property type="match status" value="1"/>
</dbReference>
<keyword evidence="4" id="KW-0472">Membrane</keyword>
<dbReference type="SUPFAM" id="SSF57850">
    <property type="entry name" value="RING/U-box"/>
    <property type="match status" value="1"/>
</dbReference>
<dbReference type="EMBL" id="CM001218">
    <property type="protein sequence ID" value="KEH36625.1"/>
    <property type="molecule type" value="Genomic_DNA"/>
</dbReference>
<dbReference type="SMART" id="SM00744">
    <property type="entry name" value="RINGv"/>
    <property type="match status" value="1"/>
</dbReference>
<reference evidence="6 9" key="2">
    <citation type="journal article" date="2014" name="BMC Genomics">
        <title>An improved genome release (version Mt4.0) for the model legume Medicago truncatula.</title>
        <authorList>
            <person name="Tang H."/>
            <person name="Krishnakumar V."/>
            <person name="Bidwell S."/>
            <person name="Rosen B."/>
            <person name="Chan A."/>
            <person name="Zhou S."/>
            <person name="Gentzbittel L."/>
            <person name="Childs K.L."/>
            <person name="Yandell M."/>
            <person name="Gundlach H."/>
            <person name="Mayer K.F."/>
            <person name="Schwartz D.C."/>
            <person name="Town C.D."/>
        </authorList>
    </citation>
    <scope>GENOME REANNOTATION</scope>
    <source>
        <strain evidence="6">A17</strain>
        <strain evidence="8 9">cv. Jemalong A17</strain>
    </source>
</reference>
<dbReference type="EMBL" id="PSQE01000002">
    <property type="protein sequence ID" value="RHN72112.1"/>
    <property type="molecule type" value="Genomic_DNA"/>
</dbReference>
<dbReference type="AlphaFoldDB" id="A0A072VEM0"/>
<dbReference type="GO" id="GO:0008270">
    <property type="term" value="F:zinc ion binding"/>
    <property type="evidence" value="ECO:0007669"/>
    <property type="project" value="UniProtKB-KW"/>
</dbReference>
<reference evidence="6 9" key="1">
    <citation type="journal article" date="2011" name="Nature">
        <title>The Medicago genome provides insight into the evolution of rhizobial symbioses.</title>
        <authorList>
            <person name="Young N.D."/>
            <person name="Debelle F."/>
            <person name="Oldroyd G.E."/>
            <person name="Geurts R."/>
            <person name="Cannon S.B."/>
            <person name="Udvardi M.K."/>
            <person name="Benedito V.A."/>
            <person name="Mayer K.F."/>
            <person name="Gouzy J."/>
            <person name="Schoof H."/>
            <person name="Van de Peer Y."/>
            <person name="Proost S."/>
            <person name="Cook D.R."/>
            <person name="Meyers B.C."/>
            <person name="Spannagl M."/>
            <person name="Cheung F."/>
            <person name="De Mita S."/>
            <person name="Krishnakumar V."/>
            <person name="Gundlach H."/>
            <person name="Zhou S."/>
            <person name="Mudge J."/>
            <person name="Bharti A.K."/>
            <person name="Murray J.D."/>
            <person name="Naoumkina M.A."/>
            <person name="Rosen B."/>
            <person name="Silverstein K.A."/>
            <person name="Tang H."/>
            <person name="Rombauts S."/>
            <person name="Zhao P.X."/>
            <person name="Zhou P."/>
            <person name="Barbe V."/>
            <person name="Bardou P."/>
            <person name="Bechner M."/>
            <person name="Bellec A."/>
            <person name="Berger A."/>
            <person name="Berges H."/>
            <person name="Bidwell S."/>
            <person name="Bisseling T."/>
            <person name="Choisne N."/>
            <person name="Couloux A."/>
            <person name="Denny R."/>
            <person name="Deshpande S."/>
            <person name="Dai X."/>
            <person name="Doyle J.J."/>
            <person name="Dudez A.M."/>
            <person name="Farmer A.D."/>
            <person name="Fouteau S."/>
            <person name="Franken C."/>
            <person name="Gibelin C."/>
            <person name="Gish J."/>
            <person name="Goldstein S."/>
            <person name="Gonzalez A.J."/>
            <person name="Green P.J."/>
            <person name="Hallab A."/>
            <person name="Hartog M."/>
            <person name="Hua A."/>
            <person name="Humphray S.J."/>
            <person name="Jeong D.H."/>
            <person name="Jing Y."/>
            <person name="Jocker A."/>
            <person name="Kenton S.M."/>
            <person name="Kim D.J."/>
            <person name="Klee K."/>
            <person name="Lai H."/>
            <person name="Lang C."/>
            <person name="Lin S."/>
            <person name="Macmil S.L."/>
            <person name="Magdelenat G."/>
            <person name="Matthews L."/>
            <person name="McCorrison J."/>
            <person name="Monaghan E.L."/>
            <person name="Mun J.H."/>
            <person name="Najar F.Z."/>
            <person name="Nicholson C."/>
            <person name="Noirot C."/>
            <person name="O'Bleness M."/>
            <person name="Paule C.R."/>
            <person name="Poulain J."/>
            <person name="Prion F."/>
            <person name="Qin B."/>
            <person name="Qu C."/>
            <person name="Retzel E.F."/>
            <person name="Riddle C."/>
            <person name="Sallet E."/>
            <person name="Samain S."/>
            <person name="Samson N."/>
            <person name="Sanders I."/>
            <person name="Saurat O."/>
            <person name="Scarpelli C."/>
            <person name="Schiex T."/>
            <person name="Segurens B."/>
            <person name="Severin A.J."/>
            <person name="Sherrier D.J."/>
            <person name="Shi R."/>
            <person name="Sims S."/>
            <person name="Singer S.R."/>
            <person name="Sinharoy S."/>
            <person name="Sterck L."/>
            <person name="Viollet A."/>
            <person name="Wang B.B."/>
            <person name="Wang K."/>
            <person name="Wang M."/>
            <person name="Wang X."/>
            <person name="Warfsmann J."/>
            <person name="Weissenbach J."/>
            <person name="White D.D."/>
            <person name="White J.D."/>
            <person name="Wiley G.B."/>
            <person name="Wincker P."/>
            <person name="Xing Y."/>
            <person name="Yang L."/>
            <person name="Yao Z."/>
            <person name="Ying F."/>
            <person name="Zhai J."/>
            <person name="Zhou L."/>
            <person name="Zuber A."/>
            <person name="Denarie J."/>
            <person name="Dixon R.A."/>
            <person name="May G.D."/>
            <person name="Schwartz D.C."/>
            <person name="Rogers J."/>
            <person name="Quetier F."/>
            <person name="Town C.D."/>
            <person name="Roe B.A."/>
        </authorList>
    </citation>
    <scope>NUCLEOTIDE SEQUENCE [LARGE SCALE GENOMIC DNA]</scope>
    <source>
        <strain evidence="6">A17</strain>
        <strain evidence="8 9">cv. Jemalong A17</strain>
    </source>
</reference>
<keyword evidence="4" id="KW-1133">Transmembrane helix</keyword>
<dbReference type="Gramene" id="rna7785">
    <property type="protein sequence ID" value="RHN72112.1"/>
    <property type="gene ID" value="gene7785"/>
</dbReference>
<accession>A0A072VEM0</accession>
<dbReference type="Gene3D" id="3.30.40.10">
    <property type="entry name" value="Zinc/RING finger domain, C3HC4 (zinc finger)"/>
    <property type="match status" value="1"/>
</dbReference>
<evidence type="ECO:0000313" key="7">
    <source>
        <dbReference type="EMBL" id="RHN72112.1"/>
    </source>
</evidence>
<evidence type="ECO:0000313" key="8">
    <source>
        <dbReference type="EnsemblPlants" id="KEH36625"/>
    </source>
</evidence>
<dbReference type="KEGG" id="mtr:25485992"/>
<keyword evidence="2" id="KW-0863">Zinc-finger</keyword>
<keyword evidence="4" id="KW-0812">Transmembrane</keyword>
<evidence type="ECO:0000256" key="2">
    <source>
        <dbReference type="ARBA" id="ARBA00022771"/>
    </source>
</evidence>
<evidence type="ECO:0000259" key="5">
    <source>
        <dbReference type="PROSITE" id="PS51292"/>
    </source>
</evidence>
<reference evidence="8" key="3">
    <citation type="submission" date="2015-04" db="UniProtKB">
        <authorList>
            <consortium name="EnsemblPlants"/>
        </authorList>
    </citation>
    <scope>IDENTIFICATION</scope>
    <source>
        <strain evidence="8">cv. Jemalong A17</strain>
    </source>
</reference>
<proteinExistence type="predicted"/>
<dbReference type="OrthoDB" id="1734943at2759"/>
<protein>
    <submittedName>
        <fullName evidence="7">Putative E3 ubiquitin-protein ligase MARCH</fullName>
    </submittedName>
    <submittedName>
        <fullName evidence="6">RING/FYVE/PHD zinc finger protein</fullName>
    </submittedName>
</protein>
<dbReference type="STRING" id="3880.A0A072VEM0"/>
<dbReference type="InterPro" id="IPR011016">
    <property type="entry name" value="Znf_RING-CH"/>
</dbReference>
<dbReference type="ExpressionAtlas" id="A0A072VEM0">
    <property type="expression patterns" value="differential"/>
</dbReference>
<evidence type="ECO:0000313" key="9">
    <source>
        <dbReference type="Proteomes" id="UP000002051"/>
    </source>
</evidence>
<keyword evidence="1" id="KW-0479">Metal-binding</keyword>
<dbReference type="PROSITE" id="PS51292">
    <property type="entry name" value="ZF_RING_CH"/>
    <property type="match status" value="1"/>
</dbReference>
<keyword evidence="9" id="KW-1185">Reference proteome</keyword>
<organism evidence="6 9">
    <name type="scientific">Medicago truncatula</name>
    <name type="common">Barrel medic</name>
    <name type="synonym">Medicago tribuloides</name>
    <dbReference type="NCBI Taxonomy" id="3880"/>
    <lineage>
        <taxon>Eukaryota</taxon>
        <taxon>Viridiplantae</taxon>
        <taxon>Streptophyta</taxon>
        <taxon>Embryophyta</taxon>
        <taxon>Tracheophyta</taxon>
        <taxon>Spermatophyta</taxon>
        <taxon>Magnoliopsida</taxon>
        <taxon>eudicotyledons</taxon>
        <taxon>Gunneridae</taxon>
        <taxon>Pentapetalae</taxon>
        <taxon>rosids</taxon>
        <taxon>fabids</taxon>
        <taxon>Fabales</taxon>
        <taxon>Fabaceae</taxon>
        <taxon>Papilionoideae</taxon>
        <taxon>50 kb inversion clade</taxon>
        <taxon>NPAAA clade</taxon>
        <taxon>Hologalegina</taxon>
        <taxon>IRL clade</taxon>
        <taxon>Trifolieae</taxon>
        <taxon>Medicago</taxon>
    </lineage>
</organism>